<gene>
    <name evidence="6" type="ORF">QV01_09495</name>
</gene>
<keyword evidence="4" id="KW-0804">Transcription</keyword>
<dbReference type="InterPro" id="IPR000843">
    <property type="entry name" value="HTH_LacI"/>
</dbReference>
<keyword evidence="2" id="KW-0805">Transcription regulation</keyword>
<dbReference type="PANTHER" id="PTHR30146:SF45">
    <property type="entry name" value="CATABOLITE REPRESSOR_ACTIVATOR"/>
    <property type="match status" value="1"/>
</dbReference>
<dbReference type="Gene3D" id="1.10.260.40">
    <property type="entry name" value="lambda repressor-like DNA-binding domains"/>
    <property type="match status" value="1"/>
</dbReference>
<dbReference type="Gene3D" id="3.40.50.2300">
    <property type="match status" value="2"/>
</dbReference>
<keyword evidence="7" id="KW-1185">Reference proteome</keyword>
<dbReference type="Proteomes" id="UP000243558">
    <property type="component" value="Unassembled WGS sequence"/>
</dbReference>
<dbReference type="PANTHER" id="PTHR30146">
    <property type="entry name" value="LACI-RELATED TRANSCRIPTIONAL REPRESSOR"/>
    <property type="match status" value="1"/>
</dbReference>
<dbReference type="SMART" id="SM00354">
    <property type="entry name" value="HTH_LACI"/>
    <property type="match status" value="1"/>
</dbReference>
<keyword evidence="1" id="KW-0678">Repressor</keyword>
<dbReference type="PROSITE" id="PS50932">
    <property type="entry name" value="HTH_LACI_2"/>
    <property type="match status" value="1"/>
</dbReference>
<evidence type="ECO:0000256" key="2">
    <source>
        <dbReference type="ARBA" id="ARBA00023015"/>
    </source>
</evidence>
<dbReference type="Pfam" id="PF00356">
    <property type="entry name" value="LacI"/>
    <property type="match status" value="1"/>
</dbReference>
<evidence type="ECO:0000256" key="4">
    <source>
        <dbReference type="ARBA" id="ARBA00023163"/>
    </source>
</evidence>
<evidence type="ECO:0000256" key="1">
    <source>
        <dbReference type="ARBA" id="ARBA00022491"/>
    </source>
</evidence>
<dbReference type="SUPFAM" id="SSF53822">
    <property type="entry name" value="Periplasmic binding protein-like I"/>
    <property type="match status" value="1"/>
</dbReference>
<proteinExistence type="predicted"/>
<dbReference type="CDD" id="cd01392">
    <property type="entry name" value="HTH_LacI"/>
    <property type="match status" value="1"/>
</dbReference>
<dbReference type="PATRIC" id="fig|505345.7.peg.1884"/>
<protein>
    <submittedName>
        <fullName evidence="6">Sucrose operon repressor</fullName>
    </submittedName>
</protein>
<dbReference type="AlphaFoldDB" id="A0A1A7NMU8"/>
<feature type="domain" description="HTH lacI-type" evidence="5">
    <location>
        <begin position="8"/>
        <end position="65"/>
    </location>
</feature>
<dbReference type="InterPro" id="IPR010982">
    <property type="entry name" value="Lambda_DNA-bd_dom_sf"/>
</dbReference>
<reference evidence="6 7" key="1">
    <citation type="submission" date="2014-11" db="EMBL/GenBank/DDBJ databases">
        <title>Pan-genome of Gallibacterium spp.</title>
        <authorList>
            <person name="Kudirkiene E."/>
            <person name="Bojesen A.M."/>
        </authorList>
    </citation>
    <scope>NUCLEOTIDE SEQUENCE [LARGE SCALE GENOMIC DNA]</scope>
    <source>
        <strain evidence="6 7">F151</strain>
    </source>
</reference>
<keyword evidence="3" id="KW-0238">DNA-binding</keyword>
<dbReference type="PROSITE" id="PS00356">
    <property type="entry name" value="HTH_LACI_1"/>
    <property type="match status" value="1"/>
</dbReference>
<evidence type="ECO:0000313" key="6">
    <source>
        <dbReference type="EMBL" id="OBW90856.1"/>
    </source>
</evidence>
<dbReference type="InterPro" id="IPR001761">
    <property type="entry name" value="Peripla_BP/Lac1_sug-bd_dom"/>
</dbReference>
<accession>A0A1A7NMU8</accession>
<dbReference type="SUPFAM" id="SSF47413">
    <property type="entry name" value="lambda repressor-like DNA-binding domains"/>
    <property type="match status" value="1"/>
</dbReference>
<dbReference type="GO" id="GO:0003700">
    <property type="term" value="F:DNA-binding transcription factor activity"/>
    <property type="evidence" value="ECO:0007669"/>
    <property type="project" value="TreeGrafter"/>
</dbReference>
<dbReference type="Pfam" id="PF00532">
    <property type="entry name" value="Peripla_BP_1"/>
    <property type="match status" value="1"/>
</dbReference>
<evidence type="ECO:0000313" key="7">
    <source>
        <dbReference type="Proteomes" id="UP000243558"/>
    </source>
</evidence>
<dbReference type="RefSeq" id="WP_065239842.1">
    <property type="nucleotide sequence ID" value="NZ_JTJM01000049.1"/>
</dbReference>
<dbReference type="InterPro" id="IPR028082">
    <property type="entry name" value="Peripla_BP_I"/>
</dbReference>
<dbReference type="EMBL" id="JTJM01000049">
    <property type="protein sequence ID" value="OBW90856.1"/>
    <property type="molecule type" value="Genomic_DNA"/>
</dbReference>
<evidence type="ECO:0000256" key="3">
    <source>
        <dbReference type="ARBA" id="ARBA00023125"/>
    </source>
</evidence>
<comment type="caution">
    <text evidence="6">The sequence shown here is derived from an EMBL/GenBank/DDBJ whole genome shotgun (WGS) entry which is preliminary data.</text>
</comment>
<evidence type="ECO:0000259" key="5">
    <source>
        <dbReference type="PROSITE" id="PS50932"/>
    </source>
</evidence>
<sequence length="338" mass="38001">MNISTKRLTIADIAQLTGVSKTTVSMVLNGRGDSFRIKPETQEKILAIAKKHHYKANSVARALQAQRSNTIGLVIPDFSNLGFAATTKTLERLCRDNGLQLIIACSDENVQQEAIAIERLLDRQIDLLITTPIKVNAAHYRALNINVPVIQLDRCTTKSHTPYIVTDDESAVIELINTLCKRYSLSEFYYLGGQAELRPSTARLSGFKQGLQQAGLTLQQEWIIQTSYYADSAYLAIEQLYQKLGRLPQALFTGSYALLEGVLRFLNDHQLLDHLTTGKMHLSTFDDYELLNCLPFKINSIQQNHQKIAQQLFLMLQALLKGEKVSNQIIPAKIIWRG</sequence>
<organism evidence="6 7">
    <name type="scientific">Gallibacterium genomosp. 3</name>
    <dbReference type="NCBI Taxonomy" id="505345"/>
    <lineage>
        <taxon>Bacteria</taxon>
        <taxon>Pseudomonadati</taxon>
        <taxon>Pseudomonadota</taxon>
        <taxon>Gammaproteobacteria</taxon>
        <taxon>Pasteurellales</taxon>
        <taxon>Pasteurellaceae</taxon>
        <taxon>Gallibacterium</taxon>
    </lineage>
</organism>
<name>A0A1A7NMU8_9PAST</name>
<dbReference type="OrthoDB" id="7055227at2"/>
<dbReference type="GO" id="GO:0000976">
    <property type="term" value="F:transcription cis-regulatory region binding"/>
    <property type="evidence" value="ECO:0007669"/>
    <property type="project" value="TreeGrafter"/>
</dbReference>